<dbReference type="PANTHER" id="PTHR43285:SF2">
    <property type="entry name" value="ANTHRANILATE PHOSPHORIBOSYLTRANSFERASE"/>
    <property type="match status" value="1"/>
</dbReference>
<comment type="caution">
    <text evidence="5">The sequence shown here is derived from an EMBL/GenBank/DDBJ whole genome shotgun (WGS) entry which is preliminary data.</text>
</comment>
<dbReference type="Pfam" id="PF00591">
    <property type="entry name" value="Glycos_transf_3"/>
    <property type="match status" value="1"/>
</dbReference>
<dbReference type="InterPro" id="IPR005940">
    <property type="entry name" value="Anthranilate_Pribosyl_Tfrase"/>
</dbReference>
<evidence type="ECO:0000256" key="1">
    <source>
        <dbReference type="ARBA" id="ARBA00022676"/>
    </source>
</evidence>
<dbReference type="GO" id="GO:0000162">
    <property type="term" value="P:L-tryptophan biosynthetic process"/>
    <property type="evidence" value="ECO:0007669"/>
    <property type="project" value="InterPro"/>
</dbReference>
<keyword evidence="2" id="KW-0808">Transferase</keyword>
<evidence type="ECO:0000259" key="3">
    <source>
        <dbReference type="Pfam" id="PF00591"/>
    </source>
</evidence>
<evidence type="ECO:0000313" key="5">
    <source>
        <dbReference type="EMBL" id="RAL65211.1"/>
    </source>
</evidence>
<evidence type="ECO:0008006" key="7">
    <source>
        <dbReference type="Google" id="ProtNLM"/>
    </source>
</evidence>
<dbReference type="Proteomes" id="UP000249056">
    <property type="component" value="Unassembled WGS sequence"/>
</dbReference>
<dbReference type="AlphaFoldDB" id="A0A395IYH2"/>
<dbReference type="GO" id="GO:0004048">
    <property type="term" value="F:anthranilate phosphoribosyltransferase activity"/>
    <property type="evidence" value="ECO:0007669"/>
    <property type="project" value="InterPro"/>
</dbReference>
<dbReference type="InterPro" id="IPR035902">
    <property type="entry name" value="Nuc_phospho_transferase"/>
</dbReference>
<sequence>MTAPTEHNAYAPSDRAISITPLLKRLWPSPGGSNVTASEIALAISHIFTNSLSPVQTGALLTCLHFTGWDRRADVLAKCAEVMRDTAPPIDKEALDKVIAAVGRPEGNYKGGLCDIVGTGGDAHNTFNISTTSSILASSLLLLSKHGNRASTSKSGSADLLISTLPTAPNLIAVTPDTINKVYQKSNYAFLFAPVFHPGMKYVAPIRKELGWRTIFNLMGPLTNPVECSIEARILGVARRDIGPVFADALKMNGSRKAMVVCGEEDLDEISCAGRTFCWRLIDHSTISSSSSDDVEIQSFTICAADFGLQAHELKDVSPGKEPHENAGILMDLLQNKLPDNDPILEFVLMNTAALFVVSGICDADTSDMGHGDDGKVITERGPGGGRWKEGVRRARWAIKSGEAYRQWRQFVDVSNSF</sequence>
<gene>
    <name evidence="5" type="ORF">DID88_001317</name>
</gene>
<dbReference type="OrthoDB" id="427800at2759"/>
<dbReference type="GO" id="GO:0005829">
    <property type="term" value="C:cytosol"/>
    <property type="evidence" value="ECO:0007669"/>
    <property type="project" value="TreeGrafter"/>
</dbReference>
<organism evidence="5 6">
    <name type="scientific">Monilinia fructigena</name>
    <dbReference type="NCBI Taxonomy" id="38457"/>
    <lineage>
        <taxon>Eukaryota</taxon>
        <taxon>Fungi</taxon>
        <taxon>Dikarya</taxon>
        <taxon>Ascomycota</taxon>
        <taxon>Pezizomycotina</taxon>
        <taxon>Leotiomycetes</taxon>
        <taxon>Helotiales</taxon>
        <taxon>Sclerotiniaceae</taxon>
        <taxon>Monilinia</taxon>
    </lineage>
</organism>
<dbReference type="InterPro" id="IPR036320">
    <property type="entry name" value="Glycosyl_Trfase_fam3_N_dom_sf"/>
</dbReference>
<reference evidence="5 6" key="1">
    <citation type="submission" date="2018-06" db="EMBL/GenBank/DDBJ databases">
        <title>Genome Sequence of the Brown Rot Fungal Pathogen Monilinia fructigena.</title>
        <authorList>
            <person name="Landi L."/>
            <person name="De Miccolis Angelini R.M."/>
            <person name="Pollastro S."/>
            <person name="Abate D."/>
            <person name="Faretra F."/>
            <person name="Romanazzi G."/>
        </authorList>
    </citation>
    <scope>NUCLEOTIDE SEQUENCE [LARGE SCALE GENOMIC DNA]</scope>
    <source>
        <strain evidence="5 6">Mfrg269</strain>
    </source>
</reference>
<dbReference type="PANTHER" id="PTHR43285">
    <property type="entry name" value="ANTHRANILATE PHOSPHORIBOSYLTRANSFERASE"/>
    <property type="match status" value="1"/>
</dbReference>
<dbReference type="SUPFAM" id="SSF47648">
    <property type="entry name" value="Nucleoside phosphorylase/phosphoribosyltransferase N-terminal domain"/>
    <property type="match status" value="1"/>
</dbReference>
<feature type="domain" description="Glycosyl transferase family 3 N-terminal" evidence="4">
    <location>
        <begin position="22"/>
        <end position="87"/>
    </location>
</feature>
<keyword evidence="6" id="KW-1185">Reference proteome</keyword>
<evidence type="ECO:0000313" key="6">
    <source>
        <dbReference type="Proteomes" id="UP000249056"/>
    </source>
</evidence>
<dbReference type="EMBL" id="QKRW01000011">
    <property type="protein sequence ID" value="RAL65211.1"/>
    <property type="molecule type" value="Genomic_DNA"/>
</dbReference>
<evidence type="ECO:0000259" key="4">
    <source>
        <dbReference type="Pfam" id="PF02885"/>
    </source>
</evidence>
<dbReference type="FunFam" id="3.40.1030.10:FF:000010">
    <property type="entry name" value="Anthranilate phosphoribosyltransferase"/>
    <property type="match status" value="1"/>
</dbReference>
<dbReference type="Gene3D" id="1.20.970.10">
    <property type="entry name" value="Transferase, Pyrimidine Nucleoside Phosphorylase, Chain C"/>
    <property type="match status" value="1"/>
</dbReference>
<accession>A0A395IYH2</accession>
<proteinExistence type="predicted"/>
<dbReference type="NCBIfam" id="TIGR01245">
    <property type="entry name" value="trpD"/>
    <property type="match status" value="1"/>
</dbReference>
<dbReference type="InterPro" id="IPR017459">
    <property type="entry name" value="Glycosyl_Trfase_fam3_N_dom"/>
</dbReference>
<feature type="domain" description="Glycosyl transferase family 3" evidence="3">
    <location>
        <begin position="113"/>
        <end position="405"/>
    </location>
</feature>
<evidence type="ECO:0000256" key="2">
    <source>
        <dbReference type="ARBA" id="ARBA00022679"/>
    </source>
</evidence>
<dbReference type="SUPFAM" id="SSF52418">
    <property type="entry name" value="Nucleoside phosphorylase/phosphoribosyltransferase catalytic domain"/>
    <property type="match status" value="1"/>
</dbReference>
<protein>
    <recommendedName>
        <fullName evidence="7">Glycosyl transferase family 3 domain-containing protein</fullName>
    </recommendedName>
</protein>
<dbReference type="Pfam" id="PF02885">
    <property type="entry name" value="Glycos_trans_3N"/>
    <property type="match status" value="1"/>
</dbReference>
<dbReference type="InterPro" id="IPR000312">
    <property type="entry name" value="Glycosyl_Trfase_fam3"/>
</dbReference>
<name>A0A395IYH2_9HELO</name>
<keyword evidence="1" id="KW-0328">Glycosyltransferase</keyword>
<dbReference type="Gene3D" id="3.40.1030.10">
    <property type="entry name" value="Nucleoside phosphorylase/phosphoribosyltransferase catalytic domain"/>
    <property type="match status" value="1"/>
</dbReference>